<evidence type="ECO:0000313" key="2">
    <source>
        <dbReference type="Proteomes" id="UP000265520"/>
    </source>
</evidence>
<dbReference type="Proteomes" id="UP000265520">
    <property type="component" value="Unassembled WGS sequence"/>
</dbReference>
<comment type="caution">
    <text evidence="1">The sequence shown here is derived from an EMBL/GenBank/DDBJ whole genome shotgun (WGS) entry which is preliminary data.</text>
</comment>
<evidence type="ECO:0000313" key="1">
    <source>
        <dbReference type="EMBL" id="MCH85004.1"/>
    </source>
</evidence>
<dbReference type="InterPro" id="IPR027417">
    <property type="entry name" value="P-loop_NTPase"/>
</dbReference>
<dbReference type="AlphaFoldDB" id="A0A392MFG3"/>
<reference evidence="1 2" key="1">
    <citation type="journal article" date="2018" name="Front. Plant Sci.">
        <title>Red Clover (Trifolium pratense) and Zigzag Clover (T. medium) - A Picture of Genomic Similarities and Differences.</title>
        <authorList>
            <person name="Dluhosova J."/>
            <person name="Istvanek J."/>
            <person name="Nedelnik J."/>
            <person name="Repkova J."/>
        </authorList>
    </citation>
    <scope>NUCLEOTIDE SEQUENCE [LARGE SCALE GENOMIC DNA]</scope>
    <source>
        <strain evidence="2">cv. 10/8</strain>
        <tissue evidence="1">Leaf</tissue>
    </source>
</reference>
<dbReference type="PANTHER" id="PTHR11017">
    <property type="entry name" value="LEUCINE-RICH REPEAT-CONTAINING PROTEIN"/>
    <property type="match status" value="1"/>
</dbReference>
<dbReference type="InterPro" id="IPR044974">
    <property type="entry name" value="Disease_R_plants"/>
</dbReference>
<accession>A0A392MFG3</accession>
<sequence length="175" mass="19605">NPLVLKELGCFLGGKDTRTWKRQLEKLAREPSLLKNVHDAIKVSYNDLSCVEKKVFLDVAFLSDGLMHLKVDNIRLLMNVDNIQLLLKDGGGYNLVDVLHSLKNKGLLTISQHNVKDGGGYNLVDVLHSLKNKSLLTISQHNVVSMSIIIQVMARKIIPEESKDQGKQLLEPNDK</sequence>
<name>A0A392MFG3_9FABA</name>
<keyword evidence="2" id="KW-1185">Reference proteome</keyword>
<dbReference type="EMBL" id="LXQA010007757">
    <property type="protein sequence ID" value="MCH85004.1"/>
    <property type="molecule type" value="Genomic_DNA"/>
</dbReference>
<feature type="non-terminal residue" evidence="1">
    <location>
        <position position="1"/>
    </location>
</feature>
<proteinExistence type="predicted"/>
<gene>
    <name evidence="1" type="ORF">A2U01_0005843</name>
</gene>
<dbReference type="SUPFAM" id="SSF52540">
    <property type="entry name" value="P-loop containing nucleoside triphosphate hydrolases"/>
    <property type="match status" value="1"/>
</dbReference>
<feature type="non-terminal residue" evidence="1">
    <location>
        <position position="175"/>
    </location>
</feature>
<protein>
    <submittedName>
        <fullName evidence="1">NBS-containing resistance-like protein</fullName>
    </submittedName>
</protein>
<dbReference type="GO" id="GO:0006952">
    <property type="term" value="P:defense response"/>
    <property type="evidence" value="ECO:0007669"/>
    <property type="project" value="InterPro"/>
</dbReference>
<organism evidence="1 2">
    <name type="scientific">Trifolium medium</name>
    <dbReference type="NCBI Taxonomy" id="97028"/>
    <lineage>
        <taxon>Eukaryota</taxon>
        <taxon>Viridiplantae</taxon>
        <taxon>Streptophyta</taxon>
        <taxon>Embryophyta</taxon>
        <taxon>Tracheophyta</taxon>
        <taxon>Spermatophyta</taxon>
        <taxon>Magnoliopsida</taxon>
        <taxon>eudicotyledons</taxon>
        <taxon>Gunneridae</taxon>
        <taxon>Pentapetalae</taxon>
        <taxon>rosids</taxon>
        <taxon>fabids</taxon>
        <taxon>Fabales</taxon>
        <taxon>Fabaceae</taxon>
        <taxon>Papilionoideae</taxon>
        <taxon>50 kb inversion clade</taxon>
        <taxon>NPAAA clade</taxon>
        <taxon>Hologalegina</taxon>
        <taxon>IRL clade</taxon>
        <taxon>Trifolieae</taxon>
        <taxon>Trifolium</taxon>
    </lineage>
</organism>
<dbReference type="PANTHER" id="PTHR11017:SF479">
    <property type="entry name" value="DISEASE RESISTANCE PROTEIN (TIR-NBS-LRR CLASS) FAMILY"/>
    <property type="match status" value="1"/>
</dbReference>